<keyword evidence="2" id="KW-1185">Reference proteome</keyword>
<sequence>MSRNPKRHLPQDPEPERPELCCAQCRTDAHLFISSIAPPSPASKNSVAVYYTCTKCGLSQCYWADEAQFIGAVNVTARRHDVLVFSDQYIHCGQSMQKTASGVLRLDGRIVEDEIRNAAAVYLDIRVMECPCGFRLVLPD</sequence>
<dbReference type="EMBL" id="JAVDVQ010000042">
    <property type="protein sequence ID" value="MDR7085029.1"/>
    <property type="molecule type" value="Genomic_DNA"/>
</dbReference>
<dbReference type="Proteomes" id="UP001252243">
    <property type="component" value="Unassembled WGS sequence"/>
</dbReference>
<organism evidence="1 2">
    <name type="scientific">Arthrobacter ginsengisoli</name>
    <dbReference type="NCBI Taxonomy" id="1356565"/>
    <lineage>
        <taxon>Bacteria</taxon>
        <taxon>Bacillati</taxon>
        <taxon>Actinomycetota</taxon>
        <taxon>Actinomycetes</taxon>
        <taxon>Micrococcales</taxon>
        <taxon>Micrococcaceae</taxon>
        <taxon>Arthrobacter</taxon>
    </lineage>
</organism>
<comment type="caution">
    <text evidence="1">The sequence shown here is derived from an EMBL/GenBank/DDBJ whole genome shotgun (WGS) entry which is preliminary data.</text>
</comment>
<dbReference type="RefSeq" id="WP_310062354.1">
    <property type="nucleotide sequence ID" value="NZ_JAVDVQ010000042.1"/>
</dbReference>
<evidence type="ECO:0000313" key="1">
    <source>
        <dbReference type="EMBL" id="MDR7085029.1"/>
    </source>
</evidence>
<reference evidence="1 2" key="1">
    <citation type="submission" date="2023-07" db="EMBL/GenBank/DDBJ databases">
        <title>Sorghum-associated microbial communities from plants grown in Nebraska, USA.</title>
        <authorList>
            <person name="Schachtman D."/>
        </authorList>
    </citation>
    <scope>NUCLEOTIDE SEQUENCE [LARGE SCALE GENOMIC DNA]</scope>
    <source>
        <strain evidence="1 2">BE167</strain>
    </source>
</reference>
<evidence type="ECO:0000313" key="2">
    <source>
        <dbReference type="Proteomes" id="UP001252243"/>
    </source>
</evidence>
<protein>
    <submittedName>
        <fullName evidence="1">Uncharacterized protein</fullName>
    </submittedName>
</protein>
<proteinExistence type="predicted"/>
<gene>
    <name evidence="1" type="ORF">J2X01_004349</name>
</gene>
<name>A0ABU1UIL9_9MICC</name>
<accession>A0ABU1UIL9</accession>